<feature type="transmembrane region" description="Helical" evidence="8">
    <location>
        <begin position="196"/>
        <end position="218"/>
    </location>
</feature>
<gene>
    <name evidence="13" type="primary">ybiO</name>
    <name evidence="13" type="ORF">GCM10008066_17480</name>
</gene>
<comment type="subcellular location">
    <subcellularLocation>
        <location evidence="1">Cell membrane</location>
        <topology evidence="1">Multi-pass membrane protein</topology>
    </subcellularLocation>
</comment>
<evidence type="ECO:0000256" key="8">
    <source>
        <dbReference type="SAM" id="Phobius"/>
    </source>
</evidence>
<dbReference type="Proteomes" id="UP000642180">
    <property type="component" value="Unassembled WGS sequence"/>
</dbReference>
<evidence type="ECO:0000256" key="7">
    <source>
        <dbReference type="SAM" id="MobiDB-lite"/>
    </source>
</evidence>
<dbReference type="EMBL" id="BMDI01000001">
    <property type="protein sequence ID" value="GGI19118.1"/>
    <property type="molecule type" value="Genomic_DNA"/>
</dbReference>
<dbReference type="SUPFAM" id="SSF82689">
    <property type="entry name" value="Mechanosensitive channel protein MscS (YggB), C-terminal domain"/>
    <property type="match status" value="1"/>
</dbReference>
<dbReference type="PANTHER" id="PTHR30460:SF0">
    <property type="entry name" value="MODERATE CONDUCTANCE MECHANOSENSITIVE CHANNEL YBIO"/>
    <property type="match status" value="1"/>
</dbReference>
<dbReference type="InterPro" id="IPR057485">
    <property type="entry name" value="YbiO-like_TM1"/>
</dbReference>
<evidence type="ECO:0000256" key="5">
    <source>
        <dbReference type="ARBA" id="ARBA00022989"/>
    </source>
</evidence>
<dbReference type="InterPro" id="IPR049278">
    <property type="entry name" value="MS_channel_C"/>
</dbReference>
<feature type="transmembrane region" description="Helical" evidence="8">
    <location>
        <begin position="450"/>
        <end position="471"/>
    </location>
</feature>
<feature type="transmembrane region" description="Helical" evidence="8">
    <location>
        <begin position="336"/>
        <end position="355"/>
    </location>
</feature>
<keyword evidence="5 8" id="KW-1133">Transmembrane helix</keyword>
<evidence type="ECO:0000256" key="1">
    <source>
        <dbReference type="ARBA" id="ARBA00004651"/>
    </source>
</evidence>
<protein>
    <submittedName>
        <fullName evidence="13">Mechanosensitive channel protein</fullName>
    </submittedName>
</protein>
<dbReference type="PANTHER" id="PTHR30460">
    <property type="entry name" value="MODERATE CONDUCTANCE MECHANOSENSITIVE CHANNEL YBIO"/>
    <property type="match status" value="1"/>
</dbReference>
<evidence type="ECO:0000256" key="4">
    <source>
        <dbReference type="ARBA" id="ARBA00022692"/>
    </source>
</evidence>
<organism evidence="13 14">
    <name type="scientific">Oxalicibacterium faecigallinarum</name>
    <dbReference type="NCBI Taxonomy" id="573741"/>
    <lineage>
        <taxon>Bacteria</taxon>
        <taxon>Pseudomonadati</taxon>
        <taxon>Pseudomonadota</taxon>
        <taxon>Betaproteobacteria</taxon>
        <taxon>Burkholderiales</taxon>
        <taxon>Oxalobacteraceae</taxon>
        <taxon>Oxalicibacterium</taxon>
    </lineage>
</organism>
<dbReference type="InterPro" id="IPR045276">
    <property type="entry name" value="YbiO_bact"/>
</dbReference>
<feature type="transmembrane region" description="Helical" evidence="8">
    <location>
        <begin position="32"/>
        <end position="49"/>
    </location>
</feature>
<evidence type="ECO:0000256" key="3">
    <source>
        <dbReference type="ARBA" id="ARBA00022475"/>
    </source>
</evidence>
<feature type="transmembrane region" description="Helical" evidence="8">
    <location>
        <begin position="609"/>
        <end position="627"/>
    </location>
</feature>
<dbReference type="InterPro" id="IPR011014">
    <property type="entry name" value="MscS_channel_TM-2"/>
</dbReference>
<sequence>MEEADLGSIIQPHNITLFIPRRHASDTRLHRIQAFFLVLILAIGIPFSAHAQSTATDTTAGNTTSYAALADLLETESTRNQLISELRTLADTQNKSGSTEAAGTSAPQDSVVGASTTSTPPASPASASSKTNIVKSAPIEPDSNLLFSRNIADGIQHFIASISADVSEAMAAVRSMGQEQQADEPGNIVPGAWRALLVNLLMIAAATIVAFFLFRALAARIYARSNRWITATPAEPADATTGESVRFVGSALYRKSVAIVFAMMVDIAAILLAGAVGYGVALFAVGEAETINTLESLFINAFVAVEIAKAVVRGIFSPRFDRLRLFTMRDETATYWGNWLERVISVMGYGILVAVPVVKTALSPTIGHLLNIVIMLGVYVYAINTIRRNRKSVRDSLEDYAKTASTSFFSTMIRVLARVWHTLAIVYFTVLLIVSQIAPHDALPFMAEATLQTLLAIGIGLLLSTIVSSIFARRIRLSEDLRTRLPMLEARINSYVPPALKGFHLINMMVVVLVVLDAWRAFNLSHWIASDRGSAVIIATVHVAIILVIAALIWTTIASIIEHRLSPISLHAQPSEREKTLLSLFRNAALVVIVTLTILVVLSQIGIDIAPLIAGAGVVGLAIGFGAQKLVQDVITGVFIQLENGMNQNDVVEVAGIFGTVEKITIRSVGIRTLDGGFHMIPFSSVDKVSNHTRDFAYHYGEYAIAYREDVDNAIHHLKEAFKELMQDEELAPSILEEISIPGVTSLHERGFNIRVLIKTAPGMQWMVQRAFNRLVTRHFAAAGIEIPYPHTVLAFSQDKDGNTSPLPIMRSQPAQ</sequence>
<keyword evidence="6 8" id="KW-0472">Membrane</keyword>
<dbReference type="InterPro" id="IPR006685">
    <property type="entry name" value="MscS_channel_2nd"/>
</dbReference>
<feature type="transmembrane region" description="Helical" evidence="8">
    <location>
        <begin position="492"/>
        <end position="516"/>
    </location>
</feature>
<feature type="transmembrane region" description="Helical" evidence="8">
    <location>
        <begin position="361"/>
        <end position="382"/>
    </location>
</feature>
<feature type="transmembrane region" description="Helical" evidence="8">
    <location>
        <begin position="536"/>
        <end position="561"/>
    </location>
</feature>
<dbReference type="GO" id="GO:0005886">
    <property type="term" value="C:plasma membrane"/>
    <property type="evidence" value="ECO:0007669"/>
    <property type="project" value="UniProtKB-SubCell"/>
</dbReference>
<accession>A0A8J3AR86</accession>
<dbReference type="Gene3D" id="2.30.30.60">
    <property type="match status" value="1"/>
</dbReference>
<dbReference type="Gene3D" id="1.10.287.1260">
    <property type="match status" value="1"/>
</dbReference>
<feature type="domain" description="Moderate conductance mechanosensitive channel YbiO-like transmembrane helix 1" evidence="12">
    <location>
        <begin position="449"/>
        <end position="527"/>
    </location>
</feature>
<dbReference type="AlphaFoldDB" id="A0A8J3AR86"/>
<feature type="transmembrane region" description="Helical" evidence="8">
    <location>
        <begin position="419"/>
        <end position="438"/>
    </location>
</feature>
<evidence type="ECO:0000259" key="12">
    <source>
        <dbReference type="Pfam" id="PF25392"/>
    </source>
</evidence>
<dbReference type="Pfam" id="PF00924">
    <property type="entry name" value="MS_channel_2nd"/>
    <property type="match status" value="1"/>
</dbReference>
<proteinExistence type="inferred from homology"/>
<evidence type="ECO:0000259" key="9">
    <source>
        <dbReference type="Pfam" id="PF00924"/>
    </source>
</evidence>
<feature type="compositionally biased region" description="Low complexity" evidence="7">
    <location>
        <begin position="114"/>
        <end position="129"/>
    </location>
</feature>
<dbReference type="Pfam" id="PF21082">
    <property type="entry name" value="MS_channel_3rd"/>
    <property type="match status" value="1"/>
</dbReference>
<evidence type="ECO:0000256" key="6">
    <source>
        <dbReference type="ARBA" id="ARBA00023136"/>
    </source>
</evidence>
<evidence type="ECO:0000259" key="10">
    <source>
        <dbReference type="Pfam" id="PF21082"/>
    </source>
</evidence>
<comment type="similarity">
    <text evidence="2">Belongs to the MscS (TC 1.A.23) family.</text>
</comment>
<dbReference type="InterPro" id="IPR023408">
    <property type="entry name" value="MscS_beta-dom_sf"/>
</dbReference>
<dbReference type="Pfam" id="PF21088">
    <property type="entry name" value="MS_channel_1st"/>
    <property type="match status" value="1"/>
</dbReference>
<feature type="region of interest" description="Disordered" evidence="7">
    <location>
        <begin position="90"/>
        <end position="133"/>
    </location>
</feature>
<keyword evidence="3" id="KW-1003">Cell membrane</keyword>
<evidence type="ECO:0000259" key="11">
    <source>
        <dbReference type="Pfam" id="PF21088"/>
    </source>
</evidence>
<comment type="caution">
    <text evidence="13">The sequence shown here is derived from an EMBL/GenBank/DDBJ whole genome shotgun (WGS) entry which is preliminary data.</text>
</comment>
<dbReference type="GO" id="GO:0008381">
    <property type="term" value="F:mechanosensitive monoatomic ion channel activity"/>
    <property type="evidence" value="ECO:0007669"/>
    <property type="project" value="InterPro"/>
</dbReference>
<evidence type="ECO:0000313" key="14">
    <source>
        <dbReference type="Proteomes" id="UP000642180"/>
    </source>
</evidence>
<feature type="domain" description="Mechanosensitive ion channel MscS" evidence="9">
    <location>
        <begin position="630"/>
        <end position="694"/>
    </location>
</feature>
<feature type="domain" description="Mechanosensitive ion channel transmembrane helices 2/3" evidence="11">
    <location>
        <begin position="589"/>
        <end position="628"/>
    </location>
</feature>
<evidence type="ECO:0000313" key="13">
    <source>
        <dbReference type="EMBL" id="GGI19118.1"/>
    </source>
</evidence>
<feature type="transmembrane region" description="Helical" evidence="8">
    <location>
        <begin position="297"/>
        <end position="316"/>
    </location>
</feature>
<feature type="transmembrane region" description="Helical" evidence="8">
    <location>
        <begin position="256"/>
        <end position="285"/>
    </location>
</feature>
<feature type="compositionally biased region" description="Polar residues" evidence="7">
    <location>
        <begin position="90"/>
        <end position="108"/>
    </location>
</feature>
<feature type="domain" description="Mechanosensitive ion channel MscS C-terminal" evidence="10">
    <location>
        <begin position="705"/>
        <end position="787"/>
    </location>
</feature>
<dbReference type="InterPro" id="IPR010920">
    <property type="entry name" value="LSM_dom_sf"/>
</dbReference>
<dbReference type="Pfam" id="PF25392">
    <property type="entry name" value="MS_channel_TM1"/>
    <property type="match status" value="1"/>
</dbReference>
<feature type="transmembrane region" description="Helical" evidence="8">
    <location>
        <begin position="581"/>
        <end position="603"/>
    </location>
</feature>
<reference evidence="14" key="1">
    <citation type="journal article" date="2019" name="Int. J. Syst. Evol. Microbiol.">
        <title>The Global Catalogue of Microorganisms (GCM) 10K type strain sequencing project: providing services to taxonomists for standard genome sequencing and annotation.</title>
        <authorList>
            <consortium name="The Broad Institute Genomics Platform"/>
            <consortium name="The Broad Institute Genome Sequencing Center for Infectious Disease"/>
            <person name="Wu L."/>
            <person name="Ma J."/>
        </authorList>
    </citation>
    <scope>NUCLEOTIDE SEQUENCE [LARGE SCALE GENOMIC DNA]</scope>
    <source>
        <strain evidence="14">CCM 2767</strain>
    </source>
</reference>
<dbReference type="InterPro" id="IPR049142">
    <property type="entry name" value="MS_channel_1st"/>
</dbReference>
<dbReference type="InterPro" id="IPR011066">
    <property type="entry name" value="MscS_channel_C_sf"/>
</dbReference>
<keyword evidence="4 8" id="KW-0812">Transmembrane</keyword>
<name>A0A8J3AR86_9BURK</name>
<dbReference type="SUPFAM" id="SSF50182">
    <property type="entry name" value="Sm-like ribonucleoproteins"/>
    <property type="match status" value="1"/>
</dbReference>
<evidence type="ECO:0000256" key="2">
    <source>
        <dbReference type="ARBA" id="ARBA00008017"/>
    </source>
</evidence>
<dbReference type="SUPFAM" id="SSF82861">
    <property type="entry name" value="Mechanosensitive channel protein MscS (YggB), transmembrane region"/>
    <property type="match status" value="1"/>
</dbReference>
<keyword evidence="14" id="KW-1185">Reference proteome</keyword>
<dbReference type="Gene3D" id="3.30.70.100">
    <property type="match status" value="1"/>
</dbReference>